<dbReference type="PANTHER" id="PTHR48086">
    <property type="entry name" value="SODIUM/PROLINE SYMPORTER-RELATED"/>
    <property type="match status" value="1"/>
</dbReference>
<comment type="similarity">
    <text evidence="2 13">Belongs to the sodium:solute symporter (SSF) (TC 2.A.21) family.</text>
</comment>
<keyword evidence="4" id="KW-1003">Cell membrane</keyword>
<feature type="transmembrane region" description="Helical" evidence="14">
    <location>
        <begin position="20"/>
        <end position="48"/>
    </location>
</feature>
<keyword evidence="5 14" id="KW-0812">Transmembrane</keyword>
<dbReference type="InterPro" id="IPR038377">
    <property type="entry name" value="Na/Glc_symporter_sf"/>
</dbReference>
<evidence type="ECO:0000256" key="7">
    <source>
        <dbReference type="ARBA" id="ARBA00022989"/>
    </source>
</evidence>
<evidence type="ECO:0000256" key="13">
    <source>
        <dbReference type="RuleBase" id="RU362091"/>
    </source>
</evidence>
<dbReference type="InterPro" id="IPR050277">
    <property type="entry name" value="Sodium:Solute_Symporter"/>
</dbReference>
<evidence type="ECO:0000256" key="1">
    <source>
        <dbReference type="ARBA" id="ARBA00004651"/>
    </source>
</evidence>
<evidence type="ECO:0000256" key="11">
    <source>
        <dbReference type="ARBA" id="ARBA00023201"/>
    </source>
</evidence>
<accession>A0A1I1VZP7</accession>
<dbReference type="EMBL" id="FOMR01000005">
    <property type="protein sequence ID" value="SFD88427.1"/>
    <property type="molecule type" value="Genomic_DNA"/>
</dbReference>
<evidence type="ECO:0000256" key="2">
    <source>
        <dbReference type="ARBA" id="ARBA00006434"/>
    </source>
</evidence>
<dbReference type="InterPro" id="IPR001734">
    <property type="entry name" value="Na/solute_symporter"/>
</dbReference>
<evidence type="ECO:0000313" key="16">
    <source>
        <dbReference type="Proteomes" id="UP000199474"/>
    </source>
</evidence>
<evidence type="ECO:0000256" key="5">
    <source>
        <dbReference type="ARBA" id="ARBA00022692"/>
    </source>
</evidence>
<evidence type="ECO:0000256" key="4">
    <source>
        <dbReference type="ARBA" id="ARBA00022475"/>
    </source>
</evidence>
<dbReference type="STRING" id="640948.SAMN05216238_105127"/>
<dbReference type="PROSITE" id="PS50283">
    <property type="entry name" value="NA_SOLUT_SYMP_3"/>
    <property type="match status" value="1"/>
</dbReference>
<proteinExistence type="inferred from homology"/>
<dbReference type="AlphaFoldDB" id="A0A1I1VZP7"/>
<dbReference type="Pfam" id="PF00474">
    <property type="entry name" value="SSF"/>
    <property type="match status" value="1"/>
</dbReference>
<reference evidence="16" key="1">
    <citation type="submission" date="2016-10" db="EMBL/GenBank/DDBJ databases">
        <authorList>
            <person name="Varghese N."/>
            <person name="Submissions S."/>
        </authorList>
    </citation>
    <scope>NUCLEOTIDE SEQUENCE [LARGE SCALE GENOMIC DNA]</scope>
    <source>
        <strain evidence="16">DSM 22530</strain>
    </source>
</reference>
<evidence type="ECO:0000256" key="10">
    <source>
        <dbReference type="ARBA" id="ARBA00023136"/>
    </source>
</evidence>
<keyword evidence="11" id="KW-0739">Sodium transport</keyword>
<name>A0A1I1VZP7_9BACI</name>
<evidence type="ECO:0000256" key="14">
    <source>
        <dbReference type="SAM" id="Phobius"/>
    </source>
</evidence>
<keyword evidence="7 14" id="KW-1133">Transmembrane helix</keyword>
<keyword evidence="6" id="KW-0769">Symport</keyword>
<organism evidence="15 16">
    <name type="scientific">Lentibacillus persicus</name>
    <dbReference type="NCBI Taxonomy" id="640948"/>
    <lineage>
        <taxon>Bacteria</taxon>
        <taxon>Bacillati</taxon>
        <taxon>Bacillota</taxon>
        <taxon>Bacilli</taxon>
        <taxon>Bacillales</taxon>
        <taxon>Bacillaceae</taxon>
        <taxon>Lentibacillus</taxon>
    </lineage>
</organism>
<dbReference type="GO" id="GO:0006814">
    <property type="term" value="P:sodium ion transport"/>
    <property type="evidence" value="ECO:0007669"/>
    <property type="project" value="UniProtKB-KW"/>
</dbReference>
<keyword evidence="16" id="KW-1185">Reference proteome</keyword>
<evidence type="ECO:0000256" key="8">
    <source>
        <dbReference type="ARBA" id="ARBA00023053"/>
    </source>
</evidence>
<comment type="catalytic activity">
    <reaction evidence="12">
        <text>L-proline(in) + Na(+)(in) = L-proline(out) + Na(+)(out)</text>
        <dbReference type="Rhea" id="RHEA:28967"/>
        <dbReference type="ChEBI" id="CHEBI:29101"/>
        <dbReference type="ChEBI" id="CHEBI:60039"/>
    </reaction>
</comment>
<evidence type="ECO:0000256" key="9">
    <source>
        <dbReference type="ARBA" id="ARBA00023065"/>
    </source>
</evidence>
<keyword evidence="8" id="KW-0915">Sodium</keyword>
<gene>
    <name evidence="15" type="ORF">SAMN05216238_105127</name>
</gene>
<dbReference type="Proteomes" id="UP000199474">
    <property type="component" value="Unassembled WGS sequence"/>
</dbReference>
<protein>
    <submittedName>
        <fullName evidence="15">Solute:Na+ symporter, SSS family</fullName>
    </submittedName>
</protein>
<evidence type="ECO:0000313" key="15">
    <source>
        <dbReference type="EMBL" id="SFD88427.1"/>
    </source>
</evidence>
<sequence length="134" mass="14887">MNDSVVDPALFLCHFRLELLHPAIGGVVFIGLMAALMTGATSFILQGSSNLSRDIYQRLMKPDANNKELMFVSRLTVVIITVLELIVAYFVTDIATAYQWALRLSATILVLPFLAIMFWSKVTKSGAFWSMILA</sequence>
<keyword evidence="9" id="KW-0406">Ion transport</keyword>
<feature type="transmembrane region" description="Helical" evidence="14">
    <location>
        <begin position="69"/>
        <end position="91"/>
    </location>
</feature>
<keyword evidence="10 14" id="KW-0472">Membrane</keyword>
<evidence type="ECO:0000256" key="3">
    <source>
        <dbReference type="ARBA" id="ARBA00022448"/>
    </source>
</evidence>
<feature type="transmembrane region" description="Helical" evidence="14">
    <location>
        <begin position="97"/>
        <end position="119"/>
    </location>
</feature>
<dbReference type="PANTHER" id="PTHR48086:SF3">
    <property type="entry name" value="SODIUM_PROLINE SYMPORTER"/>
    <property type="match status" value="1"/>
</dbReference>
<dbReference type="RefSeq" id="WP_342710286.1">
    <property type="nucleotide sequence ID" value="NZ_FOMR01000005.1"/>
</dbReference>
<dbReference type="GO" id="GO:0015293">
    <property type="term" value="F:symporter activity"/>
    <property type="evidence" value="ECO:0007669"/>
    <property type="project" value="UniProtKB-KW"/>
</dbReference>
<evidence type="ECO:0000256" key="6">
    <source>
        <dbReference type="ARBA" id="ARBA00022847"/>
    </source>
</evidence>
<evidence type="ECO:0000256" key="12">
    <source>
        <dbReference type="ARBA" id="ARBA00033708"/>
    </source>
</evidence>
<dbReference type="GO" id="GO:0005886">
    <property type="term" value="C:plasma membrane"/>
    <property type="evidence" value="ECO:0007669"/>
    <property type="project" value="UniProtKB-SubCell"/>
</dbReference>
<dbReference type="Gene3D" id="1.20.1730.10">
    <property type="entry name" value="Sodium/glucose cotransporter"/>
    <property type="match status" value="1"/>
</dbReference>
<keyword evidence="3" id="KW-0813">Transport</keyword>
<comment type="subcellular location">
    <subcellularLocation>
        <location evidence="1">Cell membrane</location>
        <topology evidence="1">Multi-pass membrane protein</topology>
    </subcellularLocation>
</comment>